<gene>
    <name evidence="2" type="ORF">OVA965_LOCUS28444</name>
    <name evidence="3" type="ORF">TMI583_LOCUS29195</name>
</gene>
<feature type="compositionally biased region" description="Basic residues" evidence="1">
    <location>
        <begin position="44"/>
        <end position="53"/>
    </location>
</feature>
<evidence type="ECO:0000313" key="2">
    <source>
        <dbReference type="EMBL" id="CAF1299036.1"/>
    </source>
</evidence>
<dbReference type="Proteomes" id="UP000677228">
    <property type="component" value="Unassembled WGS sequence"/>
</dbReference>
<feature type="region of interest" description="Disordered" evidence="1">
    <location>
        <begin position="42"/>
        <end position="113"/>
    </location>
</feature>
<proteinExistence type="predicted"/>
<feature type="compositionally biased region" description="Basic and acidic residues" evidence="1">
    <location>
        <begin position="263"/>
        <end position="277"/>
    </location>
</feature>
<dbReference type="Proteomes" id="UP000682733">
    <property type="component" value="Unassembled WGS sequence"/>
</dbReference>
<accession>A0A8S2F1U1</accession>
<reference evidence="2" key="1">
    <citation type="submission" date="2021-02" db="EMBL/GenBank/DDBJ databases">
        <authorList>
            <person name="Nowell W R."/>
        </authorList>
    </citation>
    <scope>NUCLEOTIDE SEQUENCE</scope>
</reference>
<evidence type="ECO:0000313" key="3">
    <source>
        <dbReference type="EMBL" id="CAF4104850.1"/>
    </source>
</evidence>
<dbReference type="EMBL" id="CAJNOK010019413">
    <property type="protein sequence ID" value="CAF1299036.1"/>
    <property type="molecule type" value="Genomic_DNA"/>
</dbReference>
<feature type="region of interest" description="Disordered" evidence="1">
    <location>
        <begin position="1"/>
        <end position="26"/>
    </location>
</feature>
<dbReference type="AlphaFoldDB" id="A0A8S2F1U1"/>
<evidence type="ECO:0000256" key="1">
    <source>
        <dbReference type="SAM" id="MobiDB-lite"/>
    </source>
</evidence>
<feature type="non-terminal residue" evidence="2">
    <location>
        <position position="1"/>
    </location>
</feature>
<name>A0A8S2F1U1_9BILA</name>
<feature type="compositionally biased region" description="Polar residues" evidence="1">
    <location>
        <begin position="305"/>
        <end position="315"/>
    </location>
</feature>
<protein>
    <submittedName>
        <fullName evidence="2">Uncharacterized protein</fullName>
    </submittedName>
</protein>
<dbReference type="EMBL" id="CAJOBA010040987">
    <property type="protein sequence ID" value="CAF4104850.1"/>
    <property type="molecule type" value="Genomic_DNA"/>
</dbReference>
<evidence type="ECO:0000313" key="4">
    <source>
        <dbReference type="Proteomes" id="UP000677228"/>
    </source>
</evidence>
<sequence>HPHPHPYPSPYGYRGHHPYYHDIPPYLPYERDPYDSFFDFEKRSKSKRSKSKHRYDEDQLHHPHAPLNNDRKHDSETLDGATSKSRNKSRKSDKDGTISRKSNKTTTRQEDEYRRREWEGHYMPYYGENDMLEVWRKERNDYLKRKFKPTIHDVLYSQQWMKSDSYLENQRRRAVRDAQGYYFPYRKYTLKDYKDLQKADHQNPFSSVNETVIDRKQRAKKRIEYGTQIEKSMVENPSRHRFYNKEDETPRKPWHLTSGDANEAEKSKRERALEYSKNRVIKPKTTPKSENDNAFFVDGDDDVSLNENTGKLNQTEYDEQQ</sequence>
<feature type="region of interest" description="Disordered" evidence="1">
    <location>
        <begin position="225"/>
        <end position="321"/>
    </location>
</feature>
<comment type="caution">
    <text evidence="2">The sequence shown here is derived from an EMBL/GenBank/DDBJ whole genome shotgun (WGS) entry which is preliminary data.</text>
</comment>
<organism evidence="2 4">
    <name type="scientific">Didymodactylos carnosus</name>
    <dbReference type="NCBI Taxonomy" id="1234261"/>
    <lineage>
        <taxon>Eukaryota</taxon>
        <taxon>Metazoa</taxon>
        <taxon>Spiralia</taxon>
        <taxon>Gnathifera</taxon>
        <taxon>Rotifera</taxon>
        <taxon>Eurotatoria</taxon>
        <taxon>Bdelloidea</taxon>
        <taxon>Philodinida</taxon>
        <taxon>Philodinidae</taxon>
        <taxon>Didymodactylos</taxon>
    </lineage>
</organism>